<dbReference type="Pfam" id="PF13439">
    <property type="entry name" value="Glyco_transf_4"/>
    <property type="match status" value="1"/>
</dbReference>
<dbReference type="InterPro" id="IPR050194">
    <property type="entry name" value="Glycosyltransferase_grp1"/>
</dbReference>
<protein>
    <submittedName>
        <fullName evidence="3">Glycosyltransferase, group 1 family protein</fullName>
    </submittedName>
</protein>
<organism evidence="3 4">
    <name type="scientific">Candidatus Wolfebacteria bacterium GW2011_GWC2_39_22</name>
    <dbReference type="NCBI Taxonomy" id="1619013"/>
    <lineage>
        <taxon>Bacteria</taxon>
        <taxon>Candidatus Wolfeibacteriota</taxon>
    </lineage>
</organism>
<dbReference type="InterPro" id="IPR001296">
    <property type="entry name" value="Glyco_trans_1"/>
</dbReference>
<dbReference type="Proteomes" id="UP000034665">
    <property type="component" value="Unassembled WGS sequence"/>
</dbReference>
<comment type="caution">
    <text evidence="3">The sequence shown here is derived from an EMBL/GenBank/DDBJ whole genome shotgun (WGS) entry which is preliminary data.</text>
</comment>
<evidence type="ECO:0000313" key="3">
    <source>
        <dbReference type="EMBL" id="KKR12605.1"/>
    </source>
</evidence>
<feature type="domain" description="Glycosyl transferase family 1" evidence="1">
    <location>
        <begin position="203"/>
        <end position="319"/>
    </location>
</feature>
<dbReference type="Gene3D" id="3.40.50.2000">
    <property type="entry name" value="Glycogen Phosphorylase B"/>
    <property type="match status" value="2"/>
</dbReference>
<dbReference type="Pfam" id="PF00534">
    <property type="entry name" value="Glycos_transf_1"/>
    <property type="match status" value="1"/>
</dbReference>
<feature type="domain" description="Glycosyltransferase subfamily 4-like N-terminal" evidence="2">
    <location>
        <begin position="12"/>
        <end position="179"/>
    </location>
</feature>
<gene>
    <name evidence="3" type="ORF">UT41_C0001G0149</name>
</gene>
<dbReference type="EMBL" id="LBWR01000001">
    <property type="protein sequence ID" value="KKR12605.1"/>
    <property type="molecule type" value="Genomic_DNA"/>
</dbReference>
<dbReference type="GO" id="GO:0016757">
    <property type="term" value="F:glycosyltransferase activity"/>
    <property type="evidence" value="ECO:0007669"/>
    <property type="project" value="InterPro"/>
</dbReference>
<proteinExistence type="predicted"/>
<evidence type="ECO:0000259" key="2">
    <source>
        <dbReference type="Pfam" id="PF13439"/>
    </source>
</evidence>
<evidence type="ECO:0000259" key="1">
    <source>
        <dbReference type="Pfam" id="PF00534"/>
    </source>
</evidence>
<dbReference type="AlphaFoldDB" id="A0A0G0QQG1"/>
<accession>A0A0G0QQG1</accession>
<evidence type="ECO:0000313" key="4">
    <source>
        <dbReference type="Proteomes" id="UP000034665"/>
    </source>
</evidence>
<dbReference type="SUPFAM" id="SSF53756">
    <property type="entry name" value="UDP-Glycosyltransferase/glycogen phosphorylase"/>
    <property type="match status" value="1"/>
</dbReference>
<name>A0A0G0QQG1_9BACT</name>
<reference evidence="3 4" key="1">
    <citation type="journal article" date="2015" name="Nature">
        <title>rRNA introns, odd ribosomes, and small enigmatic genomes across a large radiation of phyla.</title>
        <authorList>
            <person name="Brown C.T."/>
            <person name="Hug L.A."/>
            <person name="Thomas B.C."/>
            <person name="Sharon I."/>
            <person name="Castelle C.J."/>
            <person name="Singh A."/>
            <person name="Wilkins M.J."/>
            <person name="Williams K.H."/>
            <person name="Banfield J.F."/>
        </authorList>
    </citation>
    <scope>NUCLEOTIDE SEQUENCE [LARGE SCALE GENOMIC DNA]</scope>
</reference>
<dbReference type="PANTHER" id="PTHR45947:SF3">
    <property type="entry name" value="SULFOQUINOVOSYL TRANSFERASE SQD2"/>
    <property type="match status" value="1"/>
</dbReference>
<dbReference type="PANTHER" id="PTHR45947">
    <property type="entry name" value="SULFOQUINOVOSYL TRANSFERASE SQD2"/>
    <property type="match status" value="1"/>
</dbReference>
<dbReference type="STRING" id="1619013.UT41_C0001G0149"/>
<sequence>MKILIVVTKGEMGGAQVFVATLAKMLYKKGHDVTVAFGEGSYLENALEKSGIPVIAFKWLKRSKNPFSNILFALELKRFLTLNRFDVVHVNSTNALFGAMGAKAARTKPKTIFTVHGLSILDPNYKASRLIKKLYYFVFKFLLHSIDNVAFVNKANLAYAQKIKLVKNGTVIYNGIDSENLHFLPRQNARSFFTNALHVNLHDAFILGSIGRLAYPKNYEFLINAFPNILKEIPNAICIIIGEGPERITYEALIKKNNLTSKVFLAGEHADAYTLIKAFDVFTLPSEYEGMSMTLIEALFAEVPILASRVGGTPEVLENPRTFMLNDTGDFITKLRALHMQKDHTYSEAQKTHRAQFDAKLMTEQYLTIYES</sequence>
<keyword evidence="3" id="KW-0808">Transferase</keyword>
<dbReference type="InterPro" id="IPR028098">
    <property type="entry name" value="Glyco_trans_4-like_N"/>
</dbReference>